<gene>
    <name evidence="2" type="ORF">PAPYR_8844</name>
</gene>
<feature type="region of interest" description="Disordered" evidence="1">
    <location>
        <begin position="40"/>
        <end position="138"/>
    </location>
</feature>
<feature type="region of interest" description="Disordered" evidence="1">
    <location>
        <begin position="281"/>
        <end position="300"/>
    </location>
</feature>
<sequence length="300" mass="32131">MCRQELISPGGLPFLGRSTASEVRHRAGVVFDRQQAQTLSVSSGSYVDAASVDDDETEWETTPTKGRKKGRKGLPDAPPTPARVPKGVAEPRASSVPKAEAKKPLKVVVRPPAPPPASVAPTLAPAVPTPPTPTSTPTAVPRVPVVSVLPVPGAALPPAMMLIRTNKEYQEMHFCRGNNLVGLDWSFEQFLVGQVCRTGTVAITARRVAITPAMILIQNNTAYQAMQFHWGTNFGESDFRLEHSLMGQVRRTGTVAITARAATTPAMMLIQNSTACPPDGDSGYYHPSGDYHPSYDADPD</sequence>
<dbReference type="Proteomes" id="UP001141327">
    <property type="component" value="Unassembled WGS sequence"/>
</dbReference>
<proteinExistence type="predicted"/>
<evidence type="ECO:0000313" key="3">
    <source>
        <dbReference type="Proteomes" id="UP001141327"/>
    </source>
</evidence>
<evidence type="ECO:0000256" key="1">
    <source>
        <dbReference type="SAM" id="MobiDB-lite"/>
    </source>
</evidence>
<evidence type="ECO:0000313" key="2">
    <source>
        <dbReference type="EMBL" id="KAJ4456078.1"/>
    </source>
</evidence>
<comment type="caution">
    <text evidence="2">The sequence shown here is derived from an EMBL/GenBank/DDBJ whole genome shotgun (WGS) entry which is preliminary data.</text>
</comment>
<keyword evidence="3" id="KW-1185">Reference proteome</keyword>
<dbReference type="EMBL" id="JAPMOS010000083">
    <property type="protein sequence ID" value="KAJ4456078.1"/>
    <property type="molecule type" value="Genomic_DNA"/>
</dbReference>
<protein>
    <submittedName>
        <fullName evidence="2">Uncharacterized protein</fullName>
    </submittedName>
</protein>
<accession>A0ABQ8UDC6</accession>
<reference evidence="2" key="1">
    <citation type="journal article" date="2022" name="bioRxiv">
        <title>Genomics of Preaxostyla Flagellates Illuminates Evolutionary Transitions and the Path Towards Mitochondrial Loss.</title>
        <authorList>
            <person name="Novak L.V.F."/>
            <person name="Treitli S.C."/>
            <person name="Pyrih J."/>
            <person name="Halakuc P."/>
            <person name="Pipaliya S.V."/>
            <person name="Vacek V."/>
            <person name="Brzon O."/>
            <person name="Soukal P."/>
            <person name="Eme L."/>
            <person name="Dacks J.B."/>
            <person name="Karnkowska A."/>
            <person name="Elias M."/>
            <person name="Hampl V."/>
        </authorList>
    </citation>
    <scope>NUCLEOTIDE SEQUENCE</scope>
    <source>
        <strain evidence="2">RCP-MX</strain>
    </source>
</reference>
<name>A0ABQ8UDC6_9EUKA</name>
<organism evidence="2 3">
    <name type="scientific">Paratrimastix pyriformis</name>
    <dbReference type="NCBI Taxonomy" id="342808"/>
    <lineage>
        <taxon>Eukaryota</taxon>
        <taxon>Metamonada</taxon>
        <taxon>Preaxostyla</taxon>
        <taxon>Paratrimastigidae</taxon>
        <taxon>Paratrimastix</taxon>
    </lineage>
</organism>